<accession>A0A7S0GPX0</accession>
<reference evidence="3" key="1">
    <citation type="submission" date="2021-01" db="EMBL/GenBank/DDBJ databases">
        <authorList>
            <person name="Corre E."/>
            <person name="Pelletier E."/>
            <person name="Niang G."/>
            <person name="Scheremetjew M."/>
            <person name="Finn R."/>
            <person name="Kale V."/>
            <person name="Holt S."/>
            <person name="Cochrane G."/>
            <person name="Meng A."/>
            <person name="Brown T."/>
            <person name="Cohen L."/>
        </authorList>
    </citation>
    <scope>NUCLEOTIDE SEQUENCE</scope>
    <source>
        <strain evidence="3">CCMP2058</strain>
    </source>
</reference>
<dbReference type="EMBL" id="HBEM01006688">
    <property type="protein sequence ID" value="CAD8437871.1"/>
    <property type="molecule type" value="Transcribed_RNA"/>
</dbReference>
<keyword evidence="2" id="KW-0812">Transmembrane</keyword>
<sequence>MNRSRKAKAIRARKVFLGLAIAFTLVLLVSLLLISITDQRGFEAVTYGTGASATFLLGFVYCGMLSRLRSLISAKRRTPSVSGFKISRKRFQQKRKSPHVSTPPNRGVSFSSSRRRMMKNRPMTPPARSSLSLSAQRKPRWQRPGYPDPEQWLGVDKSVSRQYPSVPVPVSLSSGNIPNAAPHIANLVSSSTVEKSNSLIQKTASNSDVRKSHSLFHKNPSDSDFGKSHSEFRKATSASRLRKSKSAYDNLFKRAVVVASVASQDTLNGIGSGARLSQSSVDERSTVAVNRISTSSANSSRQFFRRRTVDSTFSRKLTGLLHQSMMVEGKSGLYRRSSDNRQAFKSPRARRSTLDPSMRVAFSVPDNRYRSRSNVSPESIHRSPENRHRSPENRHRSRSGISRSSKNQVAVEKHRCEQSKGERSGSQIEVEIKDTSPKYCSPKNDSQGGSRKVVRQNDAEKPRPRTSAISVAKQQDDTRRRLGFNLVGILFTTFLASSVFVAAAGISVYRGGKFSEQYDNADATIEVARSLPIIAVFLFLRSSWATS</sequence>
<dbReference type="AlphaFoldDB" id="A0A7S0GPX0"/>
<feature type="region of interest" description="Disordered" evidence="1">
    <location>
        <begin position="331"/>
        <end position="469"/>
    </location>
</feature>
<feature type="compositionally biased region" description="Basic residues" evidence="1">
    <location>
        <begin position="86"/>
        <end position="98"/>
    </location>
</feature>
<feature type="compositionally biased region" description="Basic and acidic residues" evidence="1">
    <location>
        <begin position="379"/>
        <end position="394"/>
    </location>
</feature>
<keyword evidence="2" id="KW-0472">Membrane</keyword>
<organism evidence="3">
    <name type="scientific">Amorphochlora amoebiformis</name>
    <dbReference type="NCBI Taxonomy" id="1561963"/>
    <lineage>
        <taxon>Eukaryota</taxon>
        <taxon>Sar</taxon>
        <taxon>Rhizaria</taxon>
        <taxon>Cercozoa</taxon>
        <taxon>Chlorarachniophyceae</taxon>
        <taxon>Amorphochlora</taxon>
    </lineage>
</organism>
<feature type="compositionally biased region" description="Polar residues" evidence="1">
    <location>
        <begin position="99"/>
        <end position="112"/>
    </location>
</feature>
<evidence type="ECO:0000256" key="1">
    <source>
        <dbReference type="SAM" id="MobiDB-lite"/>
    </source>
</evidence>
<feature type="compositionally biased region" description="Basic and acidic residues" evidence="1">
    <location>
        <begin position="219"/>
        <end position="234"/>
    </location>
</feature>
<gene>
    <name evidence="3" type="ORF">LAMO00422_LOCUS4655</name>
</gene>
<feature type="transmembrane region" description="Helical" evidence="2">
    <location>
        <begin position="482"/>
        <end position="507"/>
    </location>
</feature>
<feature type="region of interest" description="Disordered" evidence="1">
    <location>
        <begin position="83"/>
        <end position="149"/>
    </location>
</feature>
<protein>
    <submittedName>
        <fullName evidence="3">Uncharacterized protein</fullName>
    </submittedName>
</protein>
<keyword evidence="2" id="KW-1133">Transmembrane helix</keyword>
<feature type="region of interest" description="Disordered" evidence="1">
    <location>
        <begin position="203"/>
        <end position="239"/>
    </location>
</feature>
<name>A0A7S0GPX0_9EUKA</name>
<proteinExistence type="predicted"/>
<evidence type="ECO:0000256" key="2">
    <source>
        <dbReference type="SAM" id="Phobius"/>
    </source>
</evidence>
<evidence type="ECO:0000313" key="3">
    <source>
        <dbReference type="EMBL" id="CAD8437871.1"/>
    </source>
</evidence>
<feature type="transmembrane region" description="Helical" evidence="2">
    <location>
        <begin position="47"/>
        <end position="68"/>
    </location>
</feature>
<feature type="compositionally biased region" description="Basic and acidic residues" evidence="1">
    <location>
        <begin position="411"/>
        <end position="423"/>
    </location>
</feature>